<dbReference type="PROSITE" id="PS00141">
    <property type="entry name" value="ASP_PROTEASE"/>
    <property type="match status" value="1"/>
</dbReference>
<dbReference type="CDD" id="cd00303">
    <property type="entry name" value="retropepsin_like"/>
    <property type="match status" value="1"/>
</dbReference>
<sequence>MEKKSDEKRLEDIPVVKEFPDIFPEDLPGLPPVCQVEFQINLILGTTHIARAPYRLAPSEILASATIRKNEGVTDADDKDKEEASKEEKEENVALADSTASASLIMDHVPSTTNTNPFKTNELLAIPTLSPSPLTSLSSPLPQIPSPPFLVPSPPTTRPTYTEAPLGYKAVKIRLRTASPPPLILSLPLPLPPPFILPCTRASMVLIRAVAPSTYILATRSRTPPSGTPPILPIPLTTSSLSLPLPFTDHRVDVPEAVLPPQKRLYIAHGPRFKVEESSSATVAREIGYVITDIWVDPAKVVEEIPLTTLRQRTKDSDRLTQHIKHEHKRFREFQRTRDVAPEDADSVADHEIQRNNNLKAMEAKVLEVELALLCKRMFPEDFDKIERYVGGLLDMIHGGVMTSKLKTMQDEIEFATKLMDKKIYTFAEHQIENKKKQDDNQQQQNKWQNTGRLTLLGLVRKGSMVDLCQNVPNETTITMVHVHRSATSATRLATRLVIAGVLAMLTLGHFKRAFLKLKNKNRGNQGRNCNAPAKVYVVGNAGTNPNSNVVTGMFLLNNSYASILFDTGADKSLVSTAFSFLIDITPTTLDYYYNVEQADEKIIRINTIIQGCTLNLLNHPFNMNLIPIELASFDVIIDMDWFDEKMLKGYHVFLAHVTTKKTEDKSEGKQLKDVPIVQDFPKEFPKDLSGLTSTRQVEFHIDLILGATLVARAPYRLASSKMKEFSNQLQEIFDKGFIRLSSSSWEASVLLVKKKDGSF</sequence>
<dbReference type="Pfam" id="PF08284">
    <property type="entry name" value="RVP_2"/>
    <property type="match status" value="1"/>
</dbReference>
<dbReference type="Gene3D" id="3.10.10.10">
    <property type="entry name" value="HIV Type 1 Reverse Transcriptase, subunit A, domain 1"/>
    <property type="match status" value="1"/>
</dbReference>
<organism evidence="2">
    <name type="scientific">Tanacetum cinerariifolium</name>
    <name type="common">Dalmatian daisy</name>
    <name type="synonym">Chrysanthemum cinerariifolium</name>
    <dbReference type="NCBI Taxonomy" id="118510"/>
    <lineage>
        <taxon>Eukaryota</taxon>
        <taxon>Viridiplantae</taxon>
        <taxon>Streptophyta</taxon>
        <taxon>Embryophyta</taxon>
        <taxon>Tracheophyta</taxon>
        <taxon>Spermatophyta</taxon>
        <taxon>Magnoliopsida</taxon>
        <taxon>eudicotyledons</taxon>
        <taxon>Gunneridae</taxon>
        <taxon>Pentapetalae</taxon>
        <taxon>asterids</taxon>
        <taxon>campanulids</taxon>
        <taxon>Asterales</taxon>
        <taxon>Asteraceae</taxon>
        <taxon>Asteroideae</taxon>
        <taxon>Anthemideae</taxon>
        <taxon>Anthemidinae</taxon>
        <taxon>Tanacetum</taxon>
    </lineage>
</organism>
<dbReference type="EMBL" id="BKCJ010009623">
    <property type="protein sequence ID" value="GEU87845.1"/>
    <property type="molecule type" value="Genomic_DNA"/>
</dbReference>
<reference evidence="2" key="1">
    <citation type="journal article" date="2019" name="Sci. Rep.">
        <title>Draft genome of Tanacetum cinerariifolium, the natural source of mosquito coil.</title>
        <authorList>
            <person name="Yamashiro T."/>
            <person name="Shiraishi A."/>
            <person name="Satake H."/>
            <person name="Nakayama K."/>
        </authorList>
    </citation>
    <scope>NUCLEOTIDE SEQUENCE</scope>
</reference>
<dbReference type="GO" id="GO:0006508">
    <property type="term" value="P:proteolysis"/>
    <property type="evidence" value="ECO:0007669"/>
    <property type="project" value="InterPro"/>
</dbReference>
<dbReference type="AlphaFoldDB" id="A0A6L2NTB3"/>
<comment type="caution">
    <text evidence="2">The sequence shown here is derived from an EMBL/GenBank/DDBJ whole genome shotgun (WGS) entry which is preliminary data.</text>
</comment>
<dbReference type="GO" id="GO:0004190">
    <property type="term" value="F:aspartic-type endopeptidase activity"/>
    <property type="evidence" value="ECO:0007669"/>
    <property type="project" value="InterPro"/>
</dbReference>
<evidence type="ECO:0000313" key="2">
    <source>
        <dbReference type="EMBL" id="GEU87845.1"/>
    </source>
</evidence>
<dbReference type="PANTHER" id="PTHR15503:SF45">
    <property type="entry name" value="RNA-DIRECTED DNA POLYMERASE HOMOLOG"/>
    <property type="match status" value="1"/>
</dbReference>
<dbReference type="SUPFAM" id="SSF56672">
    <property type="entry name" value="DNA/RNA polymerases"/>
    <property type="match status" value="1"/>
</dbReference>
<protein>
    <recommendedName>
        <fullName evidence="3">Reverse transcriptase domain-containing protein</fullName>
    </recommendedName>
</protein>
<evidence type="ECO:0000256" key="1">
    <source>
        <dbReference type="SAM" id="MobiDB-lite"/>
    </source>
</evidence>
<feature type="compositionally biased region" description="Basic and acidic residues" evidence="1">
    <location>
        <begin position="72"/>
        <end position="92"/>
    </location>
</feature>
<dbReference type="InterPro" id="IPR043502">
    <property type="entry name" value="DNA/RNA_pol_sf"/>
</dbReference>
<name>A0A6L2NTB3_TANCI</name>
<dbReference type="Gene3D" id="2.40.70.10">
    <property type="entry name" value="Acid Proteases"/>
    <property type="match status" value="1"/>
</dbReference>
<feature type="region of interest" description="Disordered" evidence="1">
    <location>
        <begin position="72"/>
        <end position="97"/>
    </location>
</feature>
<evidence type="ECO:0008006" key="3">
    <source>
        <dbReference type="Google" id="ProtNLM"/>
    </source>
</evidence>
<accession>A0A6L2NTB3</accession>
<dbReference type="InterPro" id="IPR001969">
    <property type="entry name" value="Aspartic_peptidase_AS"/>
</dbReference>
<dbReference type="PANTHER" id="PTHR15503">
    <property type="entry name" value="LDOC1 RELATED"/>
    <property type="match status" value="1"/>
</dbReference>
<proteinExistence type="predicted"/>
<gene>
    <name evidence="2" type="ORF">Tci_059823</name>
</gene>
<dbReference type="InterPro" id="IPR021109">
    <property type="entry name" value="Peptidase_aspartic_dom_sf"/>
</dbReference>
<dbReference type="InterPro" id="IPR032567">
    <property type="entry name" value="RTL1-rel"/>
</dbReference>